<gene>
    <name evidence="2" type="ORF">Csp1_21630</name>
</gene>
<keyword evidence="3" id="KW-1185">Reference proteome</keyword>
<evidence type="ECO:0000259" key="1">
    <source>
        <dbReference type="Pfam" id="PF17844"/>
    </source>
</evidence>
<dbReference type="Proteomes" id="UP000247696">
    <property type="component" value="Chromosome"/>
</dbReference>
<protein>
    <recommendedName>
        <fullName evidence="1">Bacterial SCP orthologue domain-containing protein</fullName>
    </recommendedName>
</protein>
<dbReference type="Gene3D" id="3.30.1050.40">
    <property type="match status" value="1"/>
</dbReference>
<dbReference type="AlphaFoldDB" id="A0A2Z3YQA5"/>
<dbReference type="EMBL" id="CP024988">
    <property type="protein sequence ID" value="AWT26916.1"/>
    <property type="molecule type" value="Genomic_DNA"/>
</dbReference>
<evidence type="ECO:0000313" key="3">
    <source>
        <dbReference type="Proteomes" id="UP000247696"/>
    </source>
</evidence>
<feature type="domain" description="Bacterial SCP orthologue" evidence="1">
    <location>
        <begin position="47"/>
        <end position="139"/>
    </location>
</feature>
<reference evidence="3" key="1">
    <citation type="submission" date="2017-11" db="EMBL/GenBank/DDBJ databases">
        <title>Otitis media/interna in a cat caused by the recently described species Corynebacterium provencense.</title>
        <authorList>
            <person name="Kittl S."/>
            <person name="Brodard I."/>
            <person name="Rychener L."/>
            <person name="Jores J."/>
            <person name="Roosje P."/>
            <person name="Gobeli Brawand S."/>
        </authorList>
    </citation>
    <scope>NUCLEOTIDE SEQUENCE [LARGE SCALE GENOMIC DNA]</scope>
    <source>
        <strain evidence="3">17KM38</strain>
    </source>
</reference>
<dbReference type="InterPro" id="IPR041629">
    <property type="entry name" value="SCP_3"/>
</dbReference>
<dbReference type="KEGG" id="cpre:Csp1_21630"/>
<sequence>MPSVYNRGMAQRTRTDPAEVRAALVAVREWITADEEDVASGAVPRPSRAAVAAACRLSTALLGEDAPGHSVEVRVPPFAAVQCVAGSVHRRGTPPNVVQCDPRTWLRLATGLLTLEEAAAAGAEVSGAHAADVAHWLPVVDLNR</sequence>
<dbReference type="Pfam" id="PF17844">
    <property type="entry name" value="SCP_3"/>
    <property type="match status" value="1"/>
</dbReference>
<name>A0A2Z3YQA5_9CORY</name>
<evidence type="ECO:0000313" key="2">
    <source>
        <dbReference type="EMBL" id="AWT26916.1"/>
    </source>
</evidence>
<dbReference type="STRING" id="1737425.GCA_900049755_01179"/>
<organism evidence="2 3">
    <name type="scientific">Corynebacterium provencense</name>
    <dbReference type="NCBI Taxonomy" id="1737425"/>
    <lineage>
        <taxon>Bacteria</taxon>
        <taxon>Bacillati</taxon>
        <taxon>Actinomycetota</taxon>
        <taxon>Actinomycetes</taxon>
        <taxon>Mycobacteriales</taxon>
        <taxon>Corynebacteriaceae</taxon>
        <taxon>Corynebacterium</taxon>
    </lineage>
</organism>
<proteinExistence type="predicted"/>
<accession>A0A2Z3YQA5</accession>